<name>A0A4Y2H3T4_ARAVE</name>
<dbReference type="AlphaFoldDB" id="A0A4Y2H3T4"/>
<proteinExistence type="predicted"/>
<evidence type="ECO:0008006" key="5">
    <source>
        <dbReference type="Google" id="ProtNLM"/>
    </source>
</evidence>
<evidence type="ECO:0000313" key="3">
    <source>
        <dbReference type="EMBL" id="GBM60760.1"/>
    </source>
</evidence>
<comment type="caution">
    <text evidence="3">The sequence shown here is derived from an EMBL/GenBank/DDBJ whole genome shotgun (WGS) entry which is preliminary data.</text>
</comment>
<dbReference type="EMBL" id="BGPR01001737">
    <property type="protein sequence ID" value="GBM60760.1"/>
    <property type="molecule type" value="Genomic_DNA"/>
</dbReference>
<sequence>MFVFLLVYYGLGGLVSRPRLTNKGLPFSKSDSTKDPQYMWAWCTLNLTPFRTLSLEKGCQLRCRRHLTAVQNYEVHPKTTLGRGGRVARSRLWGRRVPGSKPDSTEDPPCMGPVAR</sequence>
<feature type="chain" id="PRO_5021377421" description="Secreted protein" evidence="2">
    <location>
        <begin position="17"/>
        <end position="116"/>
    </location>
</feature>
<protein>
    <recommendedName>
        <fullName evidence="5">Secreted protein</fullName>
    </recommendedName>
</protein>
<evidence type="ECO:0000256" key="2">
    <source>
        <dbReference type="SAM" id="SignalP"/>
    </source>
</evidence>
<evidence type="ECO:0000256" key="1">
    <source>
        <dbReference type="SAM" id="MobiDB-lite"/>
    </source>
</evidence>
<keyword evidence="4" id="KW-1185">Reference proteome</keyword>
<reference evidence="3 4" key="1">
    <citation type="journal article" date="2019" name="Sci. Rep.">
        <title>Orb-weaving spider Araneus ventricosus genome elucidates the spidroin gene catalogue.</title>
        <authorList>
            <person name="Kono N."/>
            <person name="Nakamura H."/>
            <person name="Ohtoshi R."/>
            <person name="Moran D.A.P."/>
            <person name="Shinohara A."/>
            <person name="Yoshida Y."/>
            <person name="Fujiwara M."/>
            <person name="Mori M."/>
            <person name="Tomita M."/>
            <person name="Arakawa K."/>
        </authorList>
    </citation>
    <scope>NUCLEOTIDE SEQUENCE [LARGE SCALE GENOMIC DNA]</scope>
</reference>
<dbReference type="Proteomes" id="UP000499080">
    <property type="component" value="Unassembled WGS sequence"/>
</dbReference>
<feature type="signal peptide" evidence="2">
    <location>
        <begin position="1"/>
        <end position="16"/>
    </location>
</feature>
<evidence type="ECO:0000313" key="4">
    <source>
        <dbReference type="Proteomes" id="UP000499080"/>
    </source>
</evidence>
<keyword evidence="2" id="KW-0732">Signal</keyword>
<gene>
    <name evidence="3" type="ORF">AVEN_233827_1</name>
</gene>
<organism evidence="3 4">
    <name type="scientific">Araneus ventricosus</name>
    <name type="common">Orbweaver spider</name>
    <name type="synonym">Epeira ventricosa</name>
    <dbReference type="NCBI Taxonomy" id="182803"/>
    <lineage>
        <taxon>Eukaryota</taxon>
        <taxon>Metazoa</taxon>
        <taxon>Ecdysozoa</taxon>
        <taxon>Arthropoda</taxon>
        <taxon>Chelicerata</taxon>
        <taxon>Arachnida</taxon>
        <taxon>Araneae</taxon>
        <taxon>Araneomorphae</taxon>
        <taxon>Entelegynae</taxon>
        <taxon>Araneoidea</taxon>
        <taxon>Araneidae</taxon>
        <taxon>Araneus</taxon>
    </lineage>
</organism>
<accession>A0A4Y2H3T4</accession>
<feature type="region of interest" description="Disordered" evidence="1">
    <location>
        <begin position="92"/>
        <end position="116"/>
    </location>
</feature>